<dbReference type="AlphaFoldDB" id="A0A6G0W4S8"/>
<evidence type="ECO:0000256" key="1">
    <source>
        <dbReference type="SAM" id="MobiDB-lite"/>
    </source>
</evidence>
<organism evidence="2 3">
    <name type="scientific">Aphanomyces euteiches</name>
    <dbReference type="NCBI Taxonomy" id="100861"/>
    <lineage>
        <taxon>Eukaryota</taxon>
        <taxon>Sar</taxon>
        <taxon>Stramenopiles</taxon>
        <taxon>Oomycota</taxon>
        <taxon>Saprolegniomycetes</taxon>
        <taxon>Saprolegniales</taxon>
        <taxon>Verrucalvaceae</taxon>
        <taxon>Aphanomyces</taxon>
    </lineage>
</organism>
<proteinExistence type="predicted"/>
<protein>
    <submittedName>
        <fullName evidence="2">Uncharacterized protein</fullName>
    </submittedName>
</protein>
<name>A0A6G0W4S8_9STRA</name>
<dbReference type="EMBL" id="VJMJ01000368">
    <property type="protein sequence ID" value="KAF0721736.1"/>
    <property type="molecule type" value="Genomic_DNA"/>
</dbReference>
<gene>
    <name evidence="2" type="ORF">Ae201684_018951</name>
</gene>
<accession>A0A6G0W4S8</accession>
<evidence type="ECO:0000313" key="3">
    <source>
        <dbReference type="Proteomes" id="UP000481153"/>
    </source>
</evidence>
<keyword evidence="3" id="KW-1185">Reference proteome</keyword>
<comment type="caution">
    <text evidence="2">The sequence shown here is derived from an EMBL/GenBank/DDBJ whole genome shotgun (WGS) entry which is preliminary data.</text>
</comment>
<sequence>MEGSQQSQKHRQSIVSRLFGAMASPAPGLASSGGEASDVVDEVAASQGPVAATPRSSDIALSYAFGGLSLKNRPFAVPFTPEVYQHGPFADTQQCPSIAVASMGVPSPIREREHVNPPEILPQVEQSNDANGPQLRGEVPSAVPASQRLEAVSTTSAPPSYNGTTSQEKKAFMRAYQQYWFQCASLHQLGYYPVVMPFGACPADKISEQEWRDYFHKANEIGIIDARVDRAMKNLRLNTSLTDAPSRVAKLLHQLTIQLEQLLMESFLETEQ</sequence>
<dbReference type="VEuPathDB" id="FungiDB:AeMF1_012372"/>
<reference evidence="2 3" key="1">
    <citation type="submission" date="2019-07" db="EMBL/GenBank/DDBJ databases">
        <title>Genomics analysis of Aphanomyces spp. identifies a new class of oomycete effector associated with host adaptation.</title>
        <authorList>
            <person name="Gaulin E."/>
        </authorList>
    </citation>
    <scope>NUCLEOTIDE SEQUENCE [LARGE SCALE GENOMIC DNA]</scope>
    <source>
        <strain evidence="2 3">ATCC 201684</strain>
    </source>
</reference>
<dbReference type="Proteomes" id="UP000481153">
    <property type="component" value="Unassembled WGS sequence"/>
</dbReference>
<evidence type="ECO:0000313" key="2">
    <source>
        <dbReference type="EMBL" id="KAF0721736.1"/>
    </source>
</evidence>
<feature type="region of interest" description="Disordered" evidence="1">
    <location>
        <begin position="26"/>
        <end position="50"/>
    </location>
</feature>